<dbReference type="Pfam" id="PF12705">
    <property type="entry name" value="PDDEXK_1"/>
    <property type="match status" value="1"/>
</dbReference>
<dbReference type="InterPro" id="IPR038726">
    <property type="entry name" value="PDDEXK_AddAB-type"/>
</dbReference>
<evidence type="ECO:0000313" key="2">
    <source>
        <dbReference type="EMBL" id="KKR10984.1"/>
    </source>
</evidence>
<evidence type="ECO:0000313" key="3">
    <source>
        <dbReference type="Proteomes" id="UP000034246"/>
    </source>
</evidence>
<evidence type="ECO:0000259" key="1">
    <source>
        <dbReference type="Pfam" id="PF12705"/>
    </source>
</evidence>
<accession>A0A0G0N433</accession>
<sequence>MENNQLDKFSALWLSHSSISDFLKCPRLYYLHNKYKDIKTNHKISLITPALTLGKVVHLVIESLSEVPSEERFSRSPLIKFENEWKKVSGQIGGFDNPDQEYEFKQRGSKMIQTIIDDPKFLSKKAIKLKSSIGLPNYWFSQENNVILCGKIDWIEYLPKSDTVHIVDFKTGKFEEGSESLQLPIYYLLAKNLQSRSITKASYWYLDNSKGIVEKKLPDEKDAIGKIEKIADRISLAVKLGHFKCPTNGCRHCYPYERLIKGEGKWVGVSEYNQDTYTLKTPKPEV</sequence>
<dbReference type="InterPro" id="IPR011604">
    <property type="entry name" value="PDDEXK-like_dom_sf"/>
</dbReference>
<reference evidence="2 3" key="1">
    <citation type="journal article" date="2015" name="Nature">
        <title>rRNA introns, odd ribosomes, and small enigmatic genomes across a large radiation of phyla.</title>
        <authorList>
            <person name="Brown C.T."/>
            <person name="Hug L.A."/>
            <person name="Thomas B.C."/>
            <person name="Sharon I."/>
            <person name="Castelle C.J."/>
            <person name="Singh A."/>
            <person name="Wilkins M.J."/>
            <person name="Williams K.H."/>
            <person name="Banfield J.F."/>
        </authorList>
    </citation>
    <scope>NUCLEOTIDE SEQUENCE [LARGE SCALE GENOMIC DNA]</scope>
</reference>
<proteinExistence type="predicted"/>
<comment type="caution">
    <text evidence="2">The sequence shown here is derived from an EMBL/GenBank/DDBJ whole genome shotgun (WGS) entry which is preliminary data.</text>
</comment>
<dbReference type="Gene3D" id="3.90.320.10">
    <property type="match status" value="1"/>
</dbReference>
<organism evidence="2 3">
    <name type="scientific">Candidatus Woesebacteria bacterium GW2011_GWA1_39_21</name>
    <dbReference type="NCBI Taxonomy" id="1618550"/>
    <lineage>
        <taxon>Bacteria</taxon>
        <taxon>Candidatus Woeseibacteriota</taxon>
    </lineage>
</organism>
<feature type="domain" description="PD-(D/E)XK endonuclease-like" evidence="1">
    <location>
        <begin position="14"/>
        <end position="253"/>
    </location>
</feature>
<protein>
    <recommendedName>
        <fullName evidence="1">PD-(D/E)XK endonuclease-like domain-containing protein</fullName>
    </recommendedName>
</protein>
<dbReference type="AlphaFoldDB" id="A0A0G0N433"/>
<dbReference type="Proteomes" id="UP000034246">
    <property type="component" value="Unassembled WGS sequence"/>
</dbReference>
<name>A0A0G0N433_9BACT</name>
<dbReference type="STRING" id="1618550.UT39_C0012G0006"/>
<gene>
    <name evidence="2" type="ORF">UT39_C0012G0006</name>
</gene>
<dbReference type="EMBL" id="LBWP01000012">
    <property type="protein sequence ID" value="KKR10984.1"/>
    <property type="molecule type" value="Genomic_DNA"/>
</dbReference>